<evidence type="ECO:0000259" key="1">
    <source>
        <dbReference type="Pfam" id="PF13614"/>
    </source>
</evidence>
<dbReference type="Pfam" id="PF13614">
    <property type="entry name" value="AAA_31"/>
    <property type="match status" value="1"/>
</dbReference>
<dbReference type="InterPro" id="IPR027417">
    <property type="entry name" value="P-loop_NTPase"/>
</dbReference>
<reference evidence="2 3" key="1">
    <citation type="submission" date="2015-09" db="EMBL/GenBank/DDBJ databases">
        <authorList>
            <consortium name="Pathogen Informatics"/>
        </authorList>
    </citation>
    <scope>NUCLEOTIDE SEQUENCE [LARGE SCALE GENOMIC DNA]</scope>
    <source>
        <strain evidence="2 3">2789STDY5834858</strain>
    </source>
</reference>
<dbReference type="InterPro" id="IPR025669">
    <property type="entry name" value="AAA_dom"/>
</dbReference>
<accession>A0ABM9UNS6</accession>
<feature type="domain" description="AAA" evidence="1">
    <location>
        <begin position="48"/>
        <end position="149"/>
    </location>
</feature>
<dbReference type="EC" id="2.7.10.-" evidence="2"/>
<dbReference type="GO" id="GO:0016301">
    <property type="term" value="F:kinase activity"/>
    <property type="evidence" value="ECO:0007669"/>
    <property type="project" value="UniProtKB-KW"/>
</dbReference>
<dbReference type="RefSeq" id="WP_055257985.1">
    <property type="nucleotide sequence ID" value="NZ_BCMV01000069.1"/>
</dbReference>
<dbReference type="Proteomes" id="UP000095488">
    <property type="component" value="Unassembled WGS sequence"/>
</dbReference>
<proteinExistence type="predicted"/>
<evidence type="ECO:0000313" key="3">
    <source>
        <dbReference type="Proteomes" id="UP000095488"/>
    </source>
</evidence>
<dbReference type="SUPFAM" id="SSF52540">
    <property type="entry name" value="P-loop containing nucleoside triphosphate hydrolases"/>
    <property type="match status" value="1"/>
</dbReference>
<dbReference type="EMBL" id="CYZR01000002">
    <property type="protein sequence ID" value="CUN69128.1"/>
    <property type="molecule type" value="Genomic_DNA"/>
</dbReference>
<keyword evidence="2" id="KW-0808">Transferase</keyword>
<sequence>MGNIEYLKIKNYSDYKKLVENIENLCSDKRPLVVIPELLSNIEEEEITINIANTLALKENKILIIDCNFRNLNTYEQFDISNNFGLYEVLVEDINVEDIIVNIDNNLDILTFGTKRLNLVDLLTANKLKSIVVYLKEFYDYIILDMPETFTEYGHILNEIKDVILLGREN</sequence>
<dbReference type="Gene3D" id="3.40.50.300">
    <property type="entry name" value="P-loop containing nucleotide triphosphate hydrolases"/>
    <property type="match status" value="1"/>
</dbReference>
<name>A0ABM9UNS6_SARVE</name>
<gene>
    <name evidence="2" type="primary">ptk</name>
    <name evidence="2" type="ORF">ERS852473_00864</name>
</gene>
<evidence type="ECO:0000313" key="2">
    <source>
        <dbReference type="EMBL" id="CUN69128.1"/>
    </source>
</evidence>
<keyword evidence="2" id="KW-0418">Kinase</keyword>
<protein>
    <submittedName>
        <fullName evidence="2">Tyrosine-protein kinase ptk</fullName>
        <ecNumber evidence="2">2.7.10.-</ecNumber>
    </submittedName>
</protein>
<comment type="caution">
    <text evidence="2">The sequence shown here is derived from an EMBL/GenBank/DDBJ whole genome shotgun (WGS) entry which is preliminary data.</text>
</comment>
<keyword evidence="3" id="KW-1185">Reference proteome</keyword>
<organism evidence="2 3">
    <name type="scientific">Sarcina ventriculi</name>
    <name type="common">Clostridium ventriculi</name>
    <dbReference type="NCBI Taxonomy" id="1267"/>
    <lineage>
        <taxon>Bacteria</taxon>
        <taxon>Bacillati</taxon>
        <taxon>Bacillota</taxon>
        <taxon>Clostridia</taxon>
        <taxon>Eubacteriales</taxon>
        <taxon>Clostridiaceae</taxon>
        <taxon>Sarcina</taxon>
    </lineage>
</organism>